<evidence type="ECO:0000256" key="5">
    <source>
        <dbReference type="ARBA" id="ARBA00022737"/>
    </source>
</evidence>
<evidence type="ECO:0000313" key="11">
    <source>
        <dbReference type="Proteomes" id="UP000014500"/>
    </source>
</evidence>
<keyword evidence="2" id="KW-0217">Developmental protein</keyword>
<feature type="region of interest" description="Disordered" evidence="7">
    <location>
        <begin position="474"/>
        <end position="498"/>
    </location>
</feature>
<dbReference type="OMA" id="ECKKINC"/>
<evidence type="ECO:0000256" key="4">
    <source>
        <dbReference type="ARBA" id="ARBA00022729"/>
    </source>
</evidence>
<evidence type="ECO:0000256" key="1">
    <source>
        <dbReference type="ARBA" id="ARBA00004613"/>
    </source>
</evidence>
<keyword evidence="6" id="KW-0325">Glycoprotein</keyword>
<evidence type="ECO:0000256" key="8">
    <source>
        <dbReference type="SAM" id="SignalP"/>
    </source>
</evidence>
<dbReference type="InterPro" id="IPR045716">
    <property type="entry name" value="CHRDL_1/2_C"/>
</dbReference>
<dbReference type="Gene3D" id="2.10.70.10">
    <property type="entry name" value="Complement Module, domain 1"/>
    <property type="match status" value="1"/>
</dbReference>
<dbReference type="PROSITE" id="PS01208">
    <property type="entry name" value="VWFC_1"/>
    <property type="match status" value="2"/>
</dbReference>
<dbReference type="GO" id="GO:0005615">
    <property type="term" value="C:extracellular space"/>
    <property type="evidence" value="ECO:0007669"/>
    <property type="project" value="TreeGrafter"/>
</dbReference>
<keyword evidence="4 8" id="KW-0732">Signal</keyword>
<dbReference type="eggNOG" id="ENOG502QQFQ">
    <property type="taxonomic scope" value="Eukaryota"/>
</dbReference>
<sequence>MFATPHLLLIVILVHATSILPVSVLPSAKKCFFSNQIYSLGDTWHPQLETNGASVCATCTCHAGGKYNCTSKMCRPETCPDPRENPSQCCESCVEIKLESSEMDPSNVNFFSCLLHGKIYRDGQIFVTNASMELLHKLPPDQCLQCLCKNGTVMCDVPTCTQLTCPQQIRAASRCCPICDGDTANCKSGGSSYANGVTWYLTTTPGVMGCEECRCNYGQTECNPLRCLSNRKFCTSIKKGFIPDTCCPPCQRKKKSGTTIVLFGLLSYSILIEIFTQKGSNGKKYNQPLADAGNSGLDPRVVQVLCLPHRRDIAVYRSQAASNSSGYCQFLFVFANKNNHIQLHLWTLTQGHIGDFKIQYLSSENLEVLSKTFRFQLIGATNQKLLQKFTNREHKLKSKCNSRCTRKVNRLNRTLKLKEVIRSSHCSRSQTETMWPRDVQFALWMSILREFTREATHAMTTTVTAAKARAFCTSPSHKQTSDDDDDGGGHIGTSPTGA</sequence>
<keyword evidence="11" id="KW-1185">Reference proteome</keyword>
<reference evidence="11" key="1">
    <citation type="submission" date="2011-05" db="EMBL/GenBank/DDBJ databases">
        <authorList>
            <person name="Richards S.R."/>
            <person name="Qu J."/>
            <person name="Jiang H."/>
            <person name="Jhangiani S.N."/>
            <person name="Agravi P."/>
            <person name="Goodspeed R."/>
            <person name="Gross S."/>
            <person name="Mandapat C."/>
            <person name="Jackson L."/>
            <person name="Mathew T."/>
            <person name="Pu L."/>
            <person name="Thornton R."/>
            <person name="Saada N."/>
            <person name="Wilczek-Boney K.B."/>
            <person name="Lee S."/>
            <person name="Kovar C."/>
            <person name="Wu Y."/>
            <person name="Scherer S.E."/>
            <person name="Worley K.C."/>
            <person name="Muzny D.M."/>
            <person name="Gibbs R."/>
        </authorList>
    </citation>
    <scope>NUCLEOTIDE SEQUENCE</scope>
    <source>
        <strain evidence="11">Brora</strain>
    </source>
</reference>
<feature type="chain" id="PRO_5004579925" description="VWFC domain-containing protein" evidence="8">
    <location>
        <begin position="17"/>
        <end position="498"/>
    </location>
</feature>
<evidence type="ECO:0000256" key="2">
    <source>
        <dbReference type="ARBA" id="ARBA00022473"/>
    </source>
</evidence>
<dbReference type="EnsemblMetazoa" id="SMAR008377-RA">
    <property type="protein sequence ID" value="SMAR008377-PA"/>
    <property type="gene ID" value="SMAR008377"/>
</dbReference>
<organism evidence="10 11">
    <name type="scientific">Strigamia maritima</name>
    <name type="common">European centipede</name>
    <name type="synonym">Geophilus maritimus</name>
    <dbReference type="NCBI Taxonomy" id="126957"/>
    <lineage>
        <taxon>Eukaryota</taxon>
        <taxon>Metazoa</taxon>
        <taxon>Ecdysozoa</taxon>
        <taxon>Arthropoda</taxon>
        <taxon>Myriapoda</taxon>
        <taxon>Chilopoda</taxon>
        <taxon>Pleurostigmophora</taxon>
        <taxon>Geophilomorpha</taxon>
        <taxon>Linotaeniidae</taxon>
        <taxon>Strigamia</taxon>
    </lineage>
</organism>
<keyword evidence="5" id="KW-0677">Repeat</keyword>
<protein>
    <recommendedName>
        <fullName evidence="9">VWFC domain-containing protein</fullName>
    </recommendedName>
</protein>
<evidence type="ECO:0000256" key="6">
    <source>
        <dbReference type="ARBA" id="ARBA00023180"/>
    </source>
</evidence>
<evidence type="ECO:0000313" key="10">
    <source>
        <dbReference type="EnsemblMetazoa" id="SMAR008377-PA"/>
    </source>
</evidence>
<feature type="domain" description="VWFC" evidence="9">
    <location>
        <begin position="111"/>
        <end position="180"/>
    </location>
</feature>
<dbReference type="AlphaFoldDB" id="T1J447"/>
<dbReference type="Pfam" id="PF00093">
    <property type="entry name" value="VWC"/>
    <property type="match status" value="2"/>
</dbReference>
<feature type="domain" description="VWFC" evidence="9">
    <location>
        <begin position="29"/>
        <end position="94"/>
    </location>
</feature>
<dbReference type="PANTHER" id="PTHR46303">
    <property type="entry name" value="VWFC DOMAIN-CONTAINING PROTEIN"/>
    <property type="match status" value="1"/>
</dbReference>
<dbReference type="GO" id="GO:0030154">
    <property type="term" value="P:cell differentiation"/>
    <property type="evidence" value="ECO:0007669"/>
    <property type="project" value="TreeGrafter"/>
</dbReference>
<name>T1J447_STRMM</name>
<dbReference type="SUPFAM" id="SSF57603">
    <property type="entry name" value="FnI-like domain"/>
    <property type="match status" value="2"/>
</dbReference>
<evidence type="ECO:0000256" key="3">
    <source>
        <dbReference type="ARBA" id="ARBA00022525"/>
    </source>
</evidence>
<dbReference type="InterPro" id="IPR045717">
    <property type="entry name" value="CHRDL1/2"/>
</dbReference>
<keyword evidence="3" id="KW-0964">Secreted</keyword>
<dbReference type="STRING" id="126957.T1J447"/>
<feature type="domain" description="VWFC" evidence="9">
    <location>
        <begin position="184"/>
        <end position="251"/>
    </location>
</feature>
<accession>T1J447</accession>
<dbReference type="GO" id="GO:0036122">
    <property type="term" value="F:BMP binding"/>
    <property type="evidence" value="ECO:0007669"/>
    <property type="project" value="TreeGrafter"/>
</dbReference>
<comment type="subcellular location">
    <subcellularLocation>
        <location evidence="1">Secreted</location>
    </subcellularLocation>
</comment>
<proteinExistence type="predicted"/>
<feature type="signal peptide" evidence="8">
    <location>
        <begin position="1"/>
        <end position="16"/>
    </location>
</feature>
<dbReference type="PhylomeDB" id="T1J447"/>
<dbReference type="PROSITE" id="PS50184">
    <property type="entry name" value="VWFC_2"/>
    <property type="match status" value="3"/>
</dbReference>
<dbReference type="InterPro" id="IPR001007">
    <property type="entry name" value="VWF_dom"/>
</dbReference>
<dbReference type="SMART" id="SM00214">
    <property type="entry name" value="VWC"/>
    <property type="match status" value="3"/>
</dbReference>
<evidence type="ECO:0000259" key="9">
    <source>
        <dbReference type="PROSITE" id="PS50184"/>
    </source>
</evidence>
<reference evidence="10" key="2">
    <citation type="submission" date="2015-02" db="UniProtKB">
        <authorList>
            <consortium name="EnsemblMetazoa"/>
        </authorList>
    </citation>
    <scope>IDENTIFICATION</scope>
</reference>
<dbReference type="EMBL" id="JH431837">
    <property type="status" value="NOT_ANNOTATED_CDS"/>
    <property type="molecule type" value="Genomic_DNA"/>
</dbReference>
<dbReference type="HOGENOM" id="CLU_547824_0_0_1"/>
<evidence type="ECO:0000256" key="7">
    <source>
        <dbReference type="SAM" id="MobiDB-lite"/>
    </source>
</evidence>
<dbReference type="Proteomes" id="UP000014500">
    <property type="component" value="Unassembled WGS sequence"/>
</dbReference>
<dbReference type="PANTHER" id="PTHR46303:SF1">
    <property type="entry name" value="VWFC DOMAIN-CONTAINING PROTEIN"/>
    <property type="match status" value="1"/>
</dbReference>
<dbReference type="Pfam" id="PF19548">
    <property type="entry name" value="CHRDL_1_2_C"/>
    <property type="match status" value="1"/>
</dbReference>
<dbReference type="GO" id="GO:0030514">
    <property type="term" value="P:negative regulation of BMP signaling pathway"/>
    <property type="evidence" value="ECO:0007669"/>
    <property type="project" value="TreeGrafter"/>
</dbReference>